<reference evidence="1" key="2">
    <citation type="journal article" date="2024" name="Plant">
        <title>Genomic evolution and insights into agronomic trait innovations of Sesamum species.</title>
        <authorList>
            <person name="Miao H."/>
            <person name="Wang L."/>
            <person name="Qu L."/>
            <person name="Liu H."/>
            <person name="Sun Y."/>
            <person name="Le M."/>
            <person name="Wang Q."/>
            <person name="Wei S."/>
            <person name="Zheng Y."/>
            <person name="Lin W."/>
            <person name="Duan Y."/>
            <person name="Cao H."/>
            <person name="Xiong S."/>
            <person name="Wang X."/>
            <person name="Wei L."/>
            <person name="Li C."/>
            <person name="Ma Q."/>
            <person name="Ju M."/>
            <person name="Zhao R."/>
            <person name="Li G."/>
            <person name="Mu C."/>
            <person name="Tian Q."/>
            <person name="Mei H."/>
            <person name="Zhang T."/>
            <person name="Gao T."/>
            <person name="Zhang H."/>
        </authorList>
    </citation>
    <scope>NUCLEOTIDE SEQUENCE</scope>
    <source>
        <strain evidence="1">KEN1</strain>
    </source>
</reference>
<reference evidence="1" key="1">
    <citation type="submission" date="2020-06" db="EMBL/GenBank/DDBJ databases">
        <authorList>
            <person name="Li T."/>
            <person name="Hu X."/>
            <person name="Zhang T."/>
            <person name="Song X."/>
            <person name="Zhang H."/>
            <person name="Dai N."/>
            <person name="Sheng W."/>
            <person name="Hou X."/>
            <person name="Wei L."/>
        </authorList>
    </citation>
    <scope>NUCLEOTIDE SEQUENCE</scope>
    <source>
        <strain evidence="1">KEN1</strain>
        <tissue evidence="1">Leaf</tissue>
    </source>
</reference>
<proteinExistence type="predicted"/>
<organism evidence="1">
    <name type="scientific">Sesamum latifolium</name>
    <dbReference type="NCBI Taxonomy" id="2727402"/>
    <lineage>
        <taxon>Eukaryota</taxon>
        <taxon>Viridiplantae</taxon>
        <taxon>Streptophyta</taxon>
        <taxon>Embryophyta</taxon>
        <taxon>Tracheophyta</taxon>
        <taxon>Spermatophyta</taxon>
        <taxon>Magnoliopsida</taxon>
        <taxon>eudicotyledons</taxon>
        <taxon>Gunneridae</taxon>
        <taxon>Pentapetalae</taxon>
        <taxon>asterids</taxon>
        <taxon>lamiids</taxon>
        <taxon>Lamiales</taxon>
        <taxon>Pedaliaceae</taxon>
        <taxon>Sesamum</taxon>
    </lineage>
</organism>
<accession>A0AAW2YF12</accession>
<sequence>MASSLSHCFVVAAPPTSLTPSICPLLKTFNPKAFGIPLVALPKTTLKSSSLQTRATLDDKGQISTSPSVLVPEEKQPSKEVEDCVRVLKNAAKTRKVPPEDILYAFSVIEKAKVDPLLFLKLWAEPTHLDKKLNRGKYFPITAVQRFDAAGKRIENGVYLGPLGNLTFEGRFSWKKRILAFIFECIRIKIGPLNPFEISFKGEDEREPSNKDPFFIWFYIDEEIAVARGRSGGTAFWVRCQRIG</sequence>
<evidence type="ECO:0000313" key="1">
    <source>
        <dbReference type="EMBL" id="KAL0464176.1"/>
    </source>
</evidence>
<dbReference type="PANTHER" id="PTHR35690">
    <property type="entry name" value="OS01G0363500 PROTEIN"/>
    <property type="match status" value="1"/>
</dbReference>
<protein>
    <submittedName>
        <fullName evidence="1">Uncharacterized protein</fullName>
    </submittedName>
</protein>
<gene>
    <name evidence="1" type="ORF">Slati_0305200</name>
</gene>
<dbReference type="PANTHER" id="PTHR35690:SF1">
    <property type="entry name" value="OS01G0363500 PROTEIN"/>
    <property type="match status" value="1"/>
</dbReference>
<dbReference type="EMBL" id="JACGWN010000001">
    <property type="protein sequence ID" value="KAL0464176.1"/>
    <property type="molecule type" value="Genomic_DNA"/>
</dbReference>
<comment type="caution">
    <text evidence="1">The sequence shown here is derived from an EMBL/GenBank/DDBJ whole genome shotgun (WGS) entry which is preliminary data.</text>
</comment>
<dbReference type="AlphaFoldDB" id="A0AAW2YF12"/>
<name>A0AAW2YF12_9LAMI</name>